<dbReference type="InterPro" id="IPR008551">
    <property type="entry name" value="TANGO2"/>
</dbReference>
<dbReference type="PANTHER" id="PTHR17985">
    <property type="entry name" value="SER/THR-RICH PROTEIN T10 IN DGCR REGION"/>
    <property type="match status" value="1"/>
</dbReference>
<dbReference type="AlphaFoldDB" id="A0A8J3AXB3"/>
<reference evidence="1" key="2">
    <citation type="submission" date="2020-09" db="EMBL/GenBank/DDBJ databases">
        <authorList>
            <person name="Sun Q."/>
            <person name="Sedlacek I."/>
        </authorList>
    </citation>
    <scope>NUCLEOTIDE SEQUENCE</scope>
    <source>
        <strain evidence="1">CCM 7664</strain>
    </source>
</reference>
<reference evidence="1" key="1">
    <citation type="journal article" date="2014" name="Int. J. Syst. Evol. Microbiol.">
        <title>Complete genome sequence of Corynebacterium casei LMG S-19264T (=DSM 44701T), isolated from a smear-ripened cheese.</title>
        <authorList>
            <consortium name="US DOE Joint Genome Institute (JGI-PGF)"/>
            <person name="Walter F."/>
            <person name="Albersmeier A."/>
            <person name="Kalinowski J."/>
            <person name="Ruckert C."/>
        </authorList>
    </citation>
    <scope>NUCLEOTIDE SEQUENCE</scope>
    <source>
        <strain evidence="1">CCM 7664</strain>
    </source>
</reference>
<evidence type="ECO:0000313" key="2">
    <source>
        <dbReference type="Proteomes" id="UP000627205"/>
    </source>
</evidence>
<name>A0A8J3AXB3_9BURK</name>
<dbReference type="EMBL" id="BMDP01000002">
    <property type="protein sequence ID" value="GGI54637.1"/>
    <property type="molecule type" value="Genomic_DNA"/>
</dbReference>
<comment type="caution">
    <text evidence="1">The sequence shown here is derived from an EMBL/GenBank/DDBJ whole genome shotgun (WGS) entry which is preliminary data.</text>
</comment>
<dbReference type="PANTHER" id="PTHR17985:SF8">
    <property type="entry name" value="TRANSPORT AND GOLGI ORGANIZATION PROTEIN 2 HOMOLOG"/>
    <property type="match status" value="1"/>
</dbReference>
<protein>
    <recommendedName>
        <fullName evidence="3">NRDE family protein</fullName>
    </recommendedName>
</protein>
<dbReference type="Proteomes" id="UP000627205">
    <property type="component" value="Unassembled WGS sequence"/>
</dbReference>
<accession>A0A8J3AXB3</accession>
<dbReference type="Pfam" id="PF05742">
    <property type="entry name" value="TANGO2"/>
    <property type="match status" value="1"/>
</dbReference>
<keyword evidence="2" id="KW-1185">Reference proteome</keyword>
<dbReference type="RefSeq" id="WP_188420794.1">
    <property type="nucleotide sequence ID" value="NZ_BMDP01000002.1"/>
</dbReference>
<sequence>MCLIVFAWRVLPEMPLLAAGNRDEFYVRPAAPAGWWQDHPNIYAGRDLQGGGTWMGITRDGRFAAITNIRAPSEMRTDRPSRGAIVRDYLAGDASPADYVQTLAEQQTDYNGYNLLVGNQDELLWYSNRGGDDERNGKPLMPGIYGLSNSLLDCTWPKVVRSKAQFSSLLCQGAPEDAYFEMLSDTTCASDCRLPKTGVPLERERLLSAVCIESPDYGTRVSTLVRLQNGCPPLLIERPATPMAPPVQERALHGRCMRGI</sequence>
<organism evidence="1 2">
    <name type="scientific">Oxalicibacterium solurbis</name>
    <dbReference type="NCBI Taxonomy" id="69280"/>
    <lineage>
        <taxon>Bacteria</taxon>
        <taxon>Pseudomonadati</taxon>
        <taxon>Pseudomonadota</taxon>
        <taxon>Betaproteobacteria</taxon>
        <taxon>Burkholderiales</taxon>
        <taxon>Oxalobacteraceae</taxon>
        <taxon>Oxalicibacterium</taxon>
    </lineage>
</organism>
<gene>
    <name evidence="1" type="ORF">GCM10011430_18110</name>
</gene>
<evidence type="ECO:0000313" key="1">
    <source>
        <dbReference type="EMBL" id="GGI54637.1"/>
    </source>
</evidence>
<proteinExistence type="predicted"/>
<evidence type="ECO:0008006" key="3">
    <source>
        <dbReference type="Google" id="ProtNLM"/>
    </source>
</evidence>